<dbReference type="SUPFAM" id="SSF53098">
    <property type="entry name" value="Ribonuclease H-like"/>
    <property type="match status" value="1"/>
</dbReference>
<dbReference type="EMBL" id="WNKQ01000007">
    <property type="protein sequence ID" value="KAF5850326.1"/>
    <property type="molecule type" value="Genomic_DNA"/>
</dbReference>
<keyword evidence="2" id="KW-0378">Hydrolase</keyword>
<feature type="compositionally biased region" description="Acidic residues" evidence="3">
    <location>
        <begin position="532"/>
        <end position="541"/>
    </location>
</feature>
<dbReference type="GO" id="GO:0005737">
    <property type="term" value="C:cytoplasm"/>
    <property type="evidence" value="ECO:0007669"/>
    <property type="project" value="TreeGrafter"/>
</dbReference>
<feature type="compositionally biased region" description="Basic and acidic residues" evidence="3">
    <location>
        <begin position="164"/>
        <end position="181"/>
    </location>
</feature>
<gene>
    <name evidence="5" type="ORF">GGP41_002547</name>
</gene>
<evidence type="ECO:0000256" key="1">
    <source>
        <dbReference type="ARBA" id="ARBA00022722"/>
    </source>
</evidence>
<keyword evidence="1" id="KW-0540">Nuclease</keyword>
<reference evidence="5" key="1">
    <citation type="submission" date="2019-11" db="EMBL/GenBank/DDBJ databases">
        <title>Bipolaris sorokiniana Genome sequencing.</title>
        <authorList>
            <person name="Wang H."/>
        </authorList>
    </citation>
    <scope>NUCLEOTIDE SEQUENCE</scope>
</reference>
<feature type="compositionally biased region" description="Basic and acidic residues" evidence="3">
    <location>
        <begin position="554"/>
        <end position="563"/>
    </location>
</feature>
<dbReference type="PANTHER" id="PTHR13620">
    <property type="entry name" value="3-5 EXONUCLEASE"/>
    <property type="match status" value="1"/>
</dbReference>
<dbReference type="Proteomes" id="UP000624244">
    <property type="component" value="Unassembled WGS sequence"/>
</dbReference>
<feature type="compositionally biased region" description="Polar residues" evidence="3">
    <location>
        <begin position="182"/>
        <end position="195"/>
    </location>
</feature>
<dbReference type="InterPro" id="IPR012337">
    <property type="entry name" value="RNaseH-like_sf"/>
</dbReference>
<feature type="domain" description="3'-5' exonuclease" evidence="4">
    <location>
        <begin position="285"/>
        <end position="483"/>
    </location>
</feature>
<dbReference type="SMART" id="SM00474">
    <property type="entry name" value="35EXOc"/>
    <property type="match status" value="1"/>
</dbReference>
<accession>A0A8H5ZJG3</accession>
<dbReference type="InterPro" id="IPR051132">
    <property type="entry name" value="3-5_Exonuclease_domain"/>
</dbReference>
<name>A0A8H5ZJG3_COCSA</name>
<feature type="region of interest" description="Disordered" evidence="3">
    <location>
        <begin position="485"/>
        <end position="578"/>
    </location>
</feature>
<dbReference type="InterPro" id="IPR036397">
    <property type="entry name" value="RNaseH_sf"/>
</dbReference>
<comment type="caution">
    <text evidence="5">The sequence shown here is derived from an EMBL/GenBank/DDBJ whole genome shotgun (WGS) entry which is preliminary data.</text>
</comment>
<proteinExistence type="predicted"/>
<dbReference type="GO" id="GO:0005634">
    <property type="term" value="C:nucleus"/>
    <property type="evidence" value="ECO:0007669"/>
    <property type="project" value="TreeGrafter"/>
</dbReference>
<dbReference type="Gene3D" id="3.30.420.10">
    <property type="entry name" value="Ribonuclease H-like superfamily/Ribonuclease H"/>
    <property type="match status" value="1"/>
</dbReference>
<evidence type="ECO:0000313" key="5">
    <source>
        <dbReference type="EMBL" id="KAF5850326.1"/>
    </source>
</evidence>
<evidence type="ECO:0000313" key="6">
    <source>
        <dbReference type="Proteomes" id="UP000624244"/>
    </source>
</evidence>
<dbReference type="Pfam" id="PF01612">
    <property type="entry name" value="DNA_pol_A_exo1"/>
    <property type="match status" value="1"/>
</dbReference>
<feature type="compositionally biased region" description="Basic residues" evidence="3">
    <location>
        <begin position="503"/>
        <end position="512"/>
    </location>
</feature>
<dbReference type="InterPro" id="IPR002562">
    <property type="entry name" value="3'-5'_exonuclease_dom"/>
</dbReference>
<feature type="region of interest" description="Disordered" evidence="3">
    <location>
        <begin position="146"/>
        <end position="244"/>
    </location>
</feature>
<dbReference type="GO" id="GO:0003676">
    <property type="term" value="F:nucleic acid binding"/>
    <property type="evidence" value="ECO:0007669"/>
    <property type="project" value="InterPro"/>
</dbReference>
<dbReference type="GO" id="GO:0006139">
    <property type="term" value="P:nucleobase-containing compound metabolic process"/>
    <property type="evidence" value="ECO:0007669"/>
    <property type="project" value="InterPro"/>
</dbReference>
<evidence type="ECO:0000259" key="4">
    <source>
        <dbReference type="SMART" id="SM00474"/>
    </source>
</evidence>
<evidence type="ECO:0000256" key="2">
    <source>
        <dbReference type="ARBA" id="ARBA00022801"/>
    </source>
</evidence>
<feature type="compositionally biased region" description="Polar residues" evidence="3">
    <location>
        <begin position="93"/>
        <end position="120"/>
    </location>
</feature>
<dbReference type="CDD" id="cd06141">
    <property type="entry name" value="WRN_exo"/>
    <property type="match status" value="1"/>
</dbReference>
<organism evidence="5 6">
    <name type="scientific">Cochliobolus sativus</name>
    <name type="common">Common root rot and spot blotch fungus</name>
    <name type="synonym">Bipolaris sorokiniana</name>
    <dbReference type="NCBI Taxonomy" id="45130"/>
    <lineage>
        <taxon>Eukaryota</taxon>
        <taxon>Fungi</taxon>
        <taxon>Dikarya</taxon>
        <taxon>Ascomycota</taxon>
        <taxon>Pezizomycotina</taxon>
        <taxon>Dothideomycetes</taxon>
        <taxon>Pleosporomycetidae</taxon>
        <taxon>Pleosporales</taxon>
        <taxon>Pleosporineae</taxon>
        <taxon>Pleosporaceae</taxon>
        <taxon>Bipolaris</taxon>
    </lineage>
</organism>
<dbReference type="GO" id="GO:0008408">
    <property type="term" value="F:3'-5' exonuclease activity"/>
    <property type="evidence" value="ECO:0007669"/>
    <property type="project" value="InterPro"/>
</dbReference>
<sequence>MLFRRRAPLLSASHVSRSVCDEATLSITRAVDRHHIQRDSGSRLPRLLHMAGAMHATPPRPAPAPSSPTTCQWKRGRPFTASSTRIRDMHHNSGPTTHSSPPLKQPTTSNGATTTENKPSPLQAFAAPSRVGLWDPSYGLRFATTSQAETRQSAPVPPSTKPLPKTEARSSESPSTKDDSTHSGSDLGQGTQYSTEDGACPAGSQSSYRVESTEELDSTDTYEVSSQDESEPDVSEEEESDASEDLAYQIPEDTLRAAMLASPKTRASYWSAKLYQSPDGESLSIHYCKSFDVAERVAQYFLKEKVVGFDIEWKPYGNPHAIKQNASLIQLACEDRIALFHISLFSGYKVEQLMPPSLKAVLESLDVIKVGVAIKGDFKRVEKYLGVRPQGVFELSRLHNLVEWHEVDPSKISNRLVSLATQVLQHLQLPLYKGEQLEDDEDTTSSVRESDWSLPLNLQQIHYAAADAYAGFRLYHILERKRTRLTPTPPPVMLCDYDNKPAPRAKKPRKKAGATAKVKEAIDSDSNLSTDPAEEEQDSDENTQGYETAPEELMDSHELEDPTHTTTHPLKKDKNLGARQAENTELVEDSNLESENETSSSFRRVGRINILSLNGADVGYPVLPQLSQEDTEASQPNEVSADTDDEYADAELEEALGHMTLDDAGNLREDVEVVTPEQTGSSYGLATEWAQNFAQSTIPLPESPAPPRIHATVSHLRAYHLWHHQRMSVDEIAPLVQNPPLSHSTVSNYILQAVTLEKLEYEQDLLKRLILDMPSGMRKGRWKGLAEKVGALG</sequence>
<protein>
    <recommendedName>
        <fullName evidence="4">3'-5' exonuclease domain-containing protein</fullName>
    </recommendedName>
</protein>
<dbReference type="PANTHER" id="PTHR13620:SF104">
    <property type="entry name" value="EXONUCLEASE 3'-5' DOMAIN-CONTAINING PROTEIN 2"/>
    <property type="match status" value="1"/>
</dbReference>
<dbReference type="AlphaFoldDB" id="A0A8H5ZJG3"/>
<evidence type="ECO:0000256" key="3">
    <source>
        <dbReference type="SAM" id="MobiDB-lite"/>
    </source>
</evidence>
<feature type="region of interest" description="Disordered" evidence="3">
    <location>
        <begin position="54"/>
        <end position="122"/>
    </location>
</feature>
<feature type="compositionally biased region" description="Acidic residues" evidence="3">
    <location>
        <begin position="213"/>
        <end position="244"/>
    </location>
</feature>